<name>A0A3M0IB69_9ACTN</name>
<dbReference type="Proteomes" id="UP000270471">
    <property type="component" value="Unassembled WGS sequence"/>
</dbReference>
<evidence type="ECO:0000313" key="1">
    <source>
        <dbReference type="EMBL" id="RMB85598.1"/>
    </source>
</evidence>
<dbReference type="EMBL" id="PENI01000006">
    <property type="protein sequence ID" value="RMB85598.1"/>
    <property type="molecule type" value="Genomic_DNA"/>
</dbReference>
<dbReference type="RefSeq" id="WP_121889420.1">
    <property type="nucleotide sequence ID" value="NZ_PENI01000006.1"/>
</dbReference>
<dbReference type="OrthoDB" id="4244850at2"/>
<protein>
    <submittedName>
        <fullName evidence="1">Uncharacterized protein</fullName>
    </submittedName>
</protein>
<keyword evidence="2" id="KW-1185">Reference proteome</keyword>
<gene>
    <name evidence="1" type="ORF">CTZ28_12460</name>
</gene>
<proteinExistence type="predicted"/>
<accession>A0A3M0IB69</accession>
<evidence type="ECO:0000313" key="2">
    <source>
        <dbReference type="Proteomes" id="UP000270471"/>
    </source>
</evidence>
<comment type="caution">
    <text evidence="1">The sequence shown here is derived from an EMBL/GenBank/DDBJ whole genome shotgun (WGS) entry which is preliminary data.</text>
</comment>
<dbReference type="Pfam" id="PF13384">
    <property type="entry name" value="HTH_23"/>
    <property type="match status" value="1"/>
</dbReference>
<reference evidence="1 2" key="1">
    <citation type="submission" date="2017-11" db="EMBL/GenBank/DDBJ databases">
        <title>Draft genome of actinobacteria isolated from guarana (Paullinia cupana (Mart.) Ducke.</title>
        <authorList>
            <person name="Siqueira K.A."/>
            <person name="Liotti R.G."/>
            <person name="Mendes T.A.O."/>
            <person name="Soares M.A."/>
        </authorList>
    </citation>
    <scope>NUCLEOTIDE SEQUENCE [LARGE SCALE GENOMIC DNA]</scope>
    <source>
        <strain evidence="1 2">193</strain>
    </source>
</reference>
<organism evidence="1 2">
    <name type="scientific">Streptomyces shenzhenensis</name>
    <dbReference type="NCBI Taxonomy" id="943815"/>
    <lineage>
        <taxon>Bacteria</taxon>
        <taxon>Bacillati</taxon>
        <taxon>Actinomycetota</taxon>
        <taxon>Actinomycetes</taxon>
        <taxon>Kitasatosporales</taxon>
        <taxon>Streptomycetaceae</taxon>
        <taxon>Streptomyces</taxon>
    </lineage>
</organism>
<dbReference type="AlphaFoldDB" id="A0A3M0IB69"/>
<sequence length="133" mass="15310">MIEITVSLASIDTARRFARMLHTAADAEPHRGQARSWRRAAARLERFANPARSYRPRVRRPRHSEIDEEAVQRVVHGLRPYPVLSRAEARLACYRMTVAGHSTREIAGRVGIARRTVSRWRAEDPLIYEAVDR</sequence>